<dbReference type="Pfam" id="PF02508">
    <property type="entry name" value="Rnf-Nqr"/>
    <property type="match status" value="1"/>
</dbReference>
<keyword evidence="6 7" id="KW-0472">Membrane</keyword>
<accession>A0A383CPW3</accession>
<dbReference type="EMBL" id="UINC01210771">
    <property type="protein sequence ID" value="SVE34396.1"/>
    <property type="molecule type" value="Genomic_DNA"/>
</dbReference>
<keyword evidence="3 7" id="KW-0812">Transmembrane</keyword>
<evidence type="ECO:0000256" key="2">
    <source>
        <dbReference type="ARBA" id="ARBA00022448"/>
    </source>
</evidence>
<protein>
    <recommendedName>
        <fullName evidence="9">NADH:ubiquinone reductase (Na(+)-transporting) subunit E</fullName>
    </recommendedName>
</protein>
<dbReference type="GO" id="GO:0012505">
    <property type="term" value="C:endomembrane system"/>
    <property type="evidence" value="ECO:0007669"/>
    <property type="project" value="UniProtKB-SubCell"/>
</dbReference>
<sequence>MELILPYLNLAVKSIFIENILLAFFLGMCSFLAVSKNVEASKGIGKAVIFVNGLTVPINWLIKKYILDPGALYQWIPIESLKDVNLSFLS</sequence>
<dbReference type="InterPro" id="IPR003667">
    <property type="entry name" value="NqrDE/RnfAE"/>
</dbReference>
<evidence type="ECO:0008006" key="9">
    <source>
        <dbReference type="Google" id="ProtNLM"/>
    </source>
</evidence>
<evidence type="ECO:0000256" key="1">
    <source>
        <dbReference type="ARBA" id="ARBA00004127"/>
    </source>
</evidence>
<dbReference type="PANTHER" id="PTHR30335:SF1">
    <property type="entry name" value="NA(+)-TRANSLOCATING NADH-QUINONE REDUCTASE SUBUNIT E"/>
    <property type="match status" value="1"/>
</dbReference>
<evidence type="ECO:0000313" key="8">
    <source>
        <dbReference type="EMBL" id="SVE34396.1"/>
    </source>
</evidence>
<reference evidence="8" key="1">
    <citation type="submission" date="2018-05" db="EMBL/GenBank/DDBJ databases">
        <authorList>
            <person name="Lanie J.A."/>
            <person name="Ng W.-L."/>
            <person name="Kazmierczak K.M."/>
            <person name="Andrzejewski T.M."/>
            <person name="Davidsen T.M."/>
            <person name="Wayne K.J."/>
            <person name="Tettelin H."/>
            <person name="Glass J.I."/>
            <person name="Rusch D."/>
            <person name="Podicherti R."/>
            <person name="Tsui H.-C.T."/>
            <person name="Winkler M.E."/>
        </authorList>
    </citation>
    <scope>NUCLEOTIDE SEQUENCE</scope>
</reference>
<dbReference type="GO" id="GO:0005886">
    <property type="term" value="C:plasma membrane"/>
    <property type="evidence" value="ECO:0007669"/>
    <property type="project" value="TreeGrafter"/>
</dbReference>
<keyword evidence="4" id="KW-1278">Translocase</keyword>
<evidence type="ECO:0000256" key="7">
    <source>
        <dbReference type="SAM" id="Phobius"/>
    </source>
</evidence>
<organism evidence="8">
    <name type="scientific">marine metagenome</name>
    <dbReference type="NCBI Taxonomy" id="408172"/>
    <lineage>
        <taxon>unclassified sequences</taxon>
        <taxon>metagenomes</taxon>
        <taxon>ecological metagenomes</taxon>
    </lineage>
</organism>
<gene>
    <name evidence="8" type="ORF">METZ01_LOCUS487250</name>
</gene>
<keyword evidence="5 7" id="KW-1133">Transmembrane helix</keyword>
<keyword evidence="2" id="KW-0813">Transport</keyword>
<dbReference type="InterPro" id="IPR050133">
    <property type="entry name" value="NqrDE/RnfAE_oxidrdctase"/>
</dbReference>
<dbReference type="AlphaFoldDB" id="A0A383CPW3"/>
<feature type="transmembrane region" description="Helical" evidence="7">
    <location>
        <begin position="15"/>
        <end position="34"/>
    </location>
</feature>
<evidence type="ECO:0000256" key="4">
    <source>
        <dbReference type="ARBA" id="ARBA00022967"/>
    </source>
</evidence>
<comment type="subcellular location">
    <subcellularLocation>
        <location evidence="1">Endomembrane system</location>
        <topology evidence="1">Multi-pass membrane protein</topology>
    </subcellularLocation>
</comment>
<proteinExistence type="predicted"/>
<feature type="non-terminal residue" evidence="8">
    <location>
        <position position="90"/>
    </location>
</feature>
<evidence type="ECO:0000256" key="5">
    <source>
        <dbReference type="ARBA" id="ARBA00022989"/>
    </source>
</evidence>
<dbReference type="PANTHER" id="PTHR30335">
    <property type="entry name" value="INTEGRAL MEMBRANE PROTEIN OF SOXR-REDUCING COMPLEX"/>
    <property type="match status" value="1"/>
</dbReference>
<evidence type="ECO:0000256" key="6">
    <source>
        <dbReference type="ARBA" id="ARBA00023136"/>
    </source>
</evidence>
<evidence type="ECO:0000256" key="3">
    <source>
        <dbReference type="ARBA" id="ARBA00022692"/>
    </source>
</evidence>
<name>A0A383CPW3_9ZZZZ</name>